<dbReference type="Gene3D" id="3.40.50.300">
    <property type="entry name" value="P-loop containing nucleotide triphosphate hydrolases"/>
    <property type="match status" value="1"/>
</dbReference>
<dbReference type="InterPro" id="IPR036678">
    <property type="entry name" value="MutS_con_dom_sf"/>
</dbReference>
<evidence type="ECO:0000256" key="7">
    <source>
        <dbReference type="SAM" id="Coils"/>
    </source>
</evidence>
<gene>
    <name evidence="10" type="ORF">K402DRAFT_371415</name>
</gene>
<dbReference type="Pfam" id="PF00488">
    <property type="entry name" value="MutS_V"/>
    <property type="match status" value="1"/>
</dbReference>
<dbReference type="GO" id="GO:0140664">
    <property type="term" value="F:ATP-dependent DNA damage sensor activity"/>
    <property type="evidence" value="ECO:0007669"/>
    <property type="project" value="InterPro"/>
</dbReference>
<dbReference type="Gene3D" id="3.30.420.110">
    <property type="entry name" value="MutS, connector domain"/>
    <property type="match status" value="1"/>
</dbReference>
<evidence type="ECO:0000256" key="5">
    <source>
        <dbReference type="ARBA" id="ARBA00023125"/>
    </source>
</evidence>
<evidence type="ECO:0000313" key="10">
    <source>
        <dbReference type="EMBL" id="KAF1989598.1"/>
    </source>
</evidence>
<feature type="domain" description="DNA mismatch repair proteins mutS family" evidence="9">
    <location>
        <begin position="869"/>
        <end position="885"/>
    </location>
</feature>
<protein>
    <submittedName>
        <fullName evidence="10">Putative DNA mismatch repair protein Msh1</fullName>
    </submittedName>
</protein>
<keyword evidence="6" id="KW-0234">DNA repair</keyword>
<feature type="region of interest" description="Disordered" evidence="8">
    <location>
        <begin position="39"/>
        <end position="70"/>
    </location>
</feature>
<dbReference type="InterPro" id="IPR027417">
    <property type="entry name" value="P-loop_NTPase"/>
</dbReference>
<feature type="coiled-coil region" evidence="7">
    <location>
        <begin position="608"/>
        <end position="635"/>
    </location>
</feature>
<dbReference type="InterPro" id="IPR045076">
    <property type="entry name" value="MutS"/>
</dbReference>
<keyword evidence="7" id="KW-0175">Coiled coil</keyword>
<dbReference type="SUPFAM" id="SSF53150">
    <property type="entry name" value="DNA repair protein MutS, domain II"/>
    <property type="match status" value="1"/>
</dbReference>
<keyword evidence="4" id="KW-0067">ATP-binding</keyword>
<dbReference type="GO" id="GO:0005524">
    <property type="term" value="F:ATP binding"/>
    <property type="evidence" value="ECO:0007669"/>
    <property type="project" value="UniProtKB-KW"/>
</dbReference>
<keyword evidence="2" id="KW-0547">Nucleotide-binding</keyword>
<accession>A0A6G1H9G6</accession>
<dbReference type="GO" id="GO:0030983">
    <property type="term" value="F:mismatched DNA binding"/>
    <property type="evidence" value="ECO:0007669"/>
    <property type="project" value="InterPro"/>
</dbReference>
<evidence type="ECO:0000256" key="1">
    <source>
        <dbReference type="ARBA" id="ARBA00006271"/>
    </source>
</evidence>
<name>A0A6G1H9G6_9PEZI</name>
<dbReference type="PANTHER" id="PTHR11361">
    <property type="entry name" value="DNA MISMATCH REPAIR PROTEIN MUTS FAMILY MEMBER"/>
    <property type="match status" value="1"/>
</dbReference>
<dbReference type="SMART" id="SM00534">
    <property type="entry name" value="MUTSac"/>
    <property type="match status" value="1"/>
</dbReference>
<keyword evidence="3" id="KW-0227">DNA damage</keyword>
<proteinExistence type="inferred from homology"/>
<dbReference type="Proteomes" id="UP000800041">
    <property type="component" value="Unassembled WGS sequence"/>
</dbReference>
<keyword evidence="11" id="KW-1185">Reference proteome</keyword>
<feature type="compositionally biased region" description="Basic and acidic residues" evidence="8">
    <location>
        <begin position="40"/>
        <end position="51"/>
    </location>
</feature>
<dbReference type="Pfam" id="PF05192">
    <property type="entry name" value="MutS_III"/>
    <property type="match status" value="1"/>
</dbReference>
<organism evidence="10 11">
    <name type="scientific">Aulographum hederae CBS 113979</name>
    <dbReference type="NCBI Taxonomy" id="1176131"/>
    <lineage>
        <taxon>Eukaryota</taxon>
        <taxon>Fungi</taxon>
        <taxon>Dikarya</taxon>
        <taxon>Ascomycota</taxon>
        <taxon>Pezizomycotina</taxon>
        <taxon>Dothideomycetes</taxon>
        <taxon>Pleosporomycetidae</taxon>
        <taxon>Aulographales</taxon>
        <taxon>Aulographaceae</taxon>
    </lineage>
</organism>
<feature type="region of interest" description="Disordered" evidence="8">
    <location>
        <begin position="985"/>
        <end position="1011"/>
    </location>
</feature>
<reference evidence="10" key="1">
    <citation type="journal article" date="2020" name="Stud. Mycol.">
        <title>101 Dothideomycetes genomes: a test case for predicting lifestyles and emergence of pathogens.</title>
        <authorList>
            <person name="Haridas S."/>
            <person name="Albert R."/>
            <person name="Binder M."/>
            <person name="Bloem J."/>
            <person name="Labutti K."/>
            <person name="Salamov A."/>
            <person name="Andreopoulos B."/>
            <person name="Baker S."/>
            <person name="Barry K."/>
            <person name="Bills G."/>
            <person name="Bluhm B."/>
            <person name="Cannon C."/>
            <person name="Castanera R."/>
            <person name="Culley D."/>
            <person name="Daum C."/>
            <person name="Ezra D."/>
            <person name="Gonzalez J."/>
            <person name="Henrissat B."/>
            <person name="Kuo A."/>
            <person name="Liang C."/>
            <person name="Lipzen A."/>
            <person name="Lutzoni F."/>
            <person name="Magnuson J."/>
            <person name="Mondo S."/>
            <person name="Nolan M."/>
            <person name="Ohm R."/>
            <person name="Pangilinan J."/>
            <person name="Park H.-J."/>
            <person name="Ramirez L."/>
            <person name="Alfaro M."/>
            <person name="Sun H."/>
            <person name="Tritt A."/>
            <person name="Yoshinaga Y."/>
            <person name="Zwiers L.-H."/>
            <person name="Turgeon B."/>
            <person name="Goodwin S."/>
            <person name="Spatafora J."/>
            <person name="Crous P."/>
            <person name="Grigoriev I."/>
        </authorList>
    </citation>
    <scope>NUCLEOTIDE SEQUENCE</scope>
    <source>
        <strain evidence="10">CBS 113979</strain>
    </source>
</reference>
<dbReference type="FunFam" id="3.40.1170.10:FF:000010">
    <property type="entry name" value="DNA mismatch repair protein Msh1"/>
    <property type="match status" value="1"/>
</dbReference>
<dbReference type="SUPFAM" id="SSF48334">
    <property type="entry name" value="DNA repair protein MutS, domain III"/>
    <property type="match status" value="1"/>
</dbReference>
<dbReference type="GO" id="GO:0005634">
    <property type="term" value="C:nucleus"/>
    <property type="evidence" value="ECO:0007669"/>
    <property type="project" value="TreeGrafter"/>
</dbReference>
<dbReference type="InterPro" id="IPR000432">
    <property type="entry name" value="DNA_mismatch_repair_MutS_C"/>
</dbReference>
<evidence type="ECO:0000256" key="2">
    <source>
        <dbReference type="ARBA" id="ARBA00022741"/>
    </source>
</evidence>
<dbReference type="InterPro" id="IPR007696">
    <property type="entry name" value="DNA_mismatch_repair_MutS_core"/>
</dbReference>
<evidence type="ECO:0000259" key="9">
    <source>
        <dbReference type="PROSITE" id="PS00486"/>
    </source>
</evidence>
<dbReference type="PANTHER" id="PTHR11361:SF34">
    <property type="entry name" value="DNA MISMATCH REPAIR PROTEIN MSH1, MITOCHONDRIAL"/>
    <property type="match status" value="1"/>
</dbReference>
<evidence type="ECO:0000256" key="6">
    <source>
        <dbReference type="ARBA" id="ARBA00023204"/>
    </source>
</evidence>
<dbReference type="Gene3D" id="1.10.1420.10">
    <property type="match status" value="3"/>
</dbReference>
<dbReference type="GO" id="GO:0043504">
    <property type="term" value="P:mitochondrial DNA repair"/>
    <property type="evidence" value="ECO:0007669"/>
    <property type="project" value="TreeGrafter"/>
</dbReference>
<dbReference type="InterPro" id="IPR007860">
    <property type="entry name" value="DNA_mmatch_repair_MutS_con_dom"/>
</dbReference>
<dbReference type="SUPFAM" id="SSF55271">
    <property type="entry name" value="DNA repair protein MutS, domain I"/>
    <property type="match status" value="1"/>
</dbReference>
<dbReference type="InterPro" id="IPR017261">
    <property type="entry name" value="DNA_mismatch_repair_MutS/MSH"/>
</dbReference>
<dbReference type="SMART" id="SM00533">
    <property type="entry name" value="MUTSd"/>
    <property type="match status" value="1"/>
</dbReference>
<dbReference type="InterPro" id="IPR007695">
    <property type="entry name" value="DNA_mismatch_repair_MutS-lik_N"/>
</dbReference>
<dbReference type="Pfam" id="PF05188">
    <property type="entry name" value="MutS_II"/>
    <property type="match status" value="1"/>
</dbReference>
<dbReference type="OrthoDB" id="2534523at2759"/>
<dbReference type="AlphaFoldDB" id="A0A6G1H9G6"/>
<dbReference type="PROSITE" id="PS00486">
    <property type="entry name" value="DNA_MISMATCH_REPAIR_2"/>
    <property type="match status" value="1"/>
</dbReference>
<dbReference type="GO" id="GO:0005739">
    <property type="term" value="C:mitochondrion"/>
    <property type="evidence" value="ECO:0007669"/>
    <property type="project" value="TreeGrafter"/>
</dbReference>
<evidence type="ECO:0000313" key="11">
    <source>
        <dbReference type="Proteomes" id="UP000800041"/>
    </source>
</evidence>
<comment type="similarity">
    <text evidence="1">Belongs to the DNA mismatch repair MutS family.</text>
</comment>
<dbReference type="PIRSF" id="PIRSF037677">
    <property type="entry name" value="DNA_mis_repair_Msh6"/>
    <property type="match status" value="1"/>
</dbReference>
<dbReference type="Gene3D" id="3.40.1170.10">
    <property type="entry name" value="DNA repair protein MutS, domain I"/>
    <property type="match status" value="1"/>
</dbReference>
<dbReference type="InterPro" id="IPR016151">
    <property type="entry name" value="DNA_mismatch_repair_MutS_N"/>
</dbReference>
<dbReference type="GO" id="GO:0006298">
    <property type="term" value="P:mismatch repair"/>
    <property type="evidence" value="ECO:0007669"/>
    <property type="project" value="InterPro"/>
</dbReference>
<evidence type="ECO:0000256" key="3">
    <source>
        <dbReference type="ARBA" id="ARBA00022763"/>
    </source>
</evidence>
<evidence type="ECO:0000256" key="4">
    <source>
        <dbReference type="ARBA" id="ARBA00022840"/>
    </source>
</evidence>
<sequence length="1011" mass="112317">MASWGLNSRAMLSRSHLEVTSRPLSRVHSRCLSTRLSRPLLRDESPKERAWSRGAKTQSSFNLDDLPQGRLPTKKLEPLAEDDGPAYPTVLQQHRNNMLKFPHCVVLTRVGNFYEMYFNQAEEFAPLLNLKLGRKNTNAGPVPMAGFPFFQIDKFLKVLVQDLHRYVALSDEFAVNPEDRAKSGGNLFDRKITRIITPGTLIDEKFMDPLSNNFLLSITTDLTPLQGRGEQGQSGTGDSIAESLGLAWVDLSSGDFFTQQADTAALSSTVARIGPREIVVDSRMQDLKVSPLAPLLKEEYHVITYHRAPAGAADAADWAPMLEEKAGAVDSKKFSQLELDAGNLLMHYVKTQLQGTKPMLEAPIHRETDEFMAIDRNTLKVLEIRTTLRDGSFEGSLLHAVARTVTKSGSRLLRERLTSPSMSIAEINDRLDLVTELRDHPVLMENLITLLQQTFDSLRLVQKFTFGRGDADDLIGLSKTIQVTRQLAELLQFHGELPAEAGSTDLLPGRACIRRLHGRLHLAEPIELSERILDAIDEDKVMEQHEFENSEAAAIAGLAADVLEEEGEEPVKRLTKANKTKMAETAASSKDDVENSVWIMRRSATPQLGRLHGLLDNLRDQKAALEAKLKQQFNVPSLSLKWTPGLGHICHVKGKDVKAAMATMEGARTVRASKSTQSFYLPEWTRLGQTVDGAKLKIQNEEQRLFSELRQQVVRNLVKLRRNASVLDELDVACSFARLAKEQDLVRPIVNLGTTTTIFGGRHPVVEAGLTEQGRQFSANDLSVGDDRRILLITGPNMGGKSTFLRQNALISILAQTGSFVPVDYAEIGLVDKIFSRVGSADNLYQDQSTFMVEMLETADILNQATERSFVIMDEVGRGTTPEDGTAVGYACLDHLRRINKCRTLFATHFHILTDMTETWDEVACYHTDVAEKEDGSFSYIHRLEPGVNRKSHALKVARLAGIPEETIQVAESVLKTLKSSVAKSTEEANVANDRESTENEPMRQASASNL</sequence>
<keyword evidence="5" id="KW-0238">DNA-binding</keyword>
<dbReference type="SUPFAM" id="SSF52540">
    <property type="entry name" value="P-loop containing nucleoside triphosphate hydrolases"/>
    <property type="match status" value="1"/>
</dbReference>
<dbReference type="EMBL" id="ML977144">
    <property type="protein sequence ID" value="KAF1989598.1"/>
    <property type="molecule type" value="Genomic_DNA"/>
</dbReference>
<evidence type="ECO:0000256" key="8">
    <source>
        <dbReference type="SAM" id="MobiDB-lite"/>
    </source>
</evidence>
<feature type="compositionally biased region" description="Basic and acidic residues" evidence="8">
    <location>
        <begin position="993"/>
        <end position="1002"/>
    </location>
</feature>
<dbReference type="Pfam" id="PF01624">
    <property type="entry name" value="MutS_I"/>
    <property type="match status" value="1"/>
</dbReference>
<dbReference type="InterPro" id="IPR036187">
    <property type="entry name" value="DNA_mismatch_repair_MutS_sf"/>
</dbReference>
<dbReference type="FunFam" id="3.40.50.300:FF:001238">
    <property type="entry name" value="DNA mismatch repair protein"/>
    <property type="match status" value="1"/>
</dbReference>